<dbReference type="Gene3D" id="3.40.630.30">
    <property type="match status" value="1"/>
</dbReference>
<evidence type="ECO:0000313" key="4">
    <source>
        <dbReference type="EMBL" id="KAA2242934.1"/>
    </source>
</evidence>
<dbReference type="RefSeq" id="WP_149837809.1">
    <property type="nucleotide sequence ID" value="NZ_VUOC01000002.1"/>
</dbReference>
<dbReference type="EMBL" id="VUOC01000002">
    <property type="protein sequence ID" value="KAA2242934.1"/>
    <property type="molecule type" value="Genomic_DNA"/>
</dbReference>
<proteinExistence type="predicted"/>
<evidence type="ECO:0000313" key="5">
    <source>
        <dbReference type="Proteomes" id="UP000324611"/>
    </source>
</evidence>
<evidence type="ECO:0000256" key="1">
    <source>
        <dbReference type="ARBA" id="ARBA00022679"/>
    </source>
</evidence>
<protein>
    <submittedName>
        <fullName evidence="4">GNAT family N-acetyltransferase</fullName>
    </submittedName>
</protein>
<dbReference type="InterPro" id="IPR016181">
    <property type="entry name" value="Acyl_CoA_acyltransferase"/>
</dbReference>
<keyword evidence="1 4" id="KW-0808">Transferase</keyword>
<evidence type="ECO:0000259" key="3">
    <source>
        <dbReference type="PROSITE" id="PS51186"/>
    </source>
</evidence>
<gene>
    <name evidence="4" type="ORF">F0L74_10435</name>
</gene>
<feature type="domain" description="N-acetyltransferase" evidence="3">
    <location>
        <begin position="4"/>
        <end position="162"/>
    </location>
</feature>
<dbReference type="InterPro" id="IPR000182">
    <property type="entry name" value="GNAT_dom"/>
</dbReference>
<name>A0A5B2VW08_9BACT</name>
<reference evidence="4 5" key="2">
    <citation type="submission" date="2019-09" db="EMBL/GenBank/DDBJ databases">
        <authorList>
            <person name="Jin C."/>
        </authorList>
    </citation>
    <scope>NUCLEOTIDE SEQUENCE [LARGE SCALE GENOMIC DNA]</scope>
    <source>
        <strain evidence="4 5">BN140078</strain>
    </source>
</reference>
<comment type="caution">
    <text evidence="4">The sequence shown here is derived from an EMBL/GenBank/DDBJ whole genome shotgun (WGS) entry which is preliminary data.</text>
</comment>
<dbReference type="AlphaFoldDB" id="A0A5B2VW08"/>
<dbReference type="Pfam" id="PF00583">
    <property type="entry name" value="Acetyltransf_1"/>
    <property type="match status" value="1"/>
</dbReference>
<dbReference type="PANTHER" id="PTHR43877">
    <property type="entry name" value="AMINOALKYLPHOSPHONATE N-ACETYLTRANSFERASE-RELATED-RELATED"/>
    <property type="match status" value="1"/>
</dbReference>
<organism evidence="4 5">
    <name type="scientific">Chitinophaga agrisoli</name>
    <dbReference type="NCBI Taxonomy" id="2607653"/>
    <lineage>
        <taxon>Bacteria</taxon>
        <taxon>Pseudomonadati</taxon>
        <taxon>Bacteroidota</taxon>
        <taxon>Chitinophagia</taxon>
        <taxon>Chitinophagales</taxon>
        <taxon>Chitinophagaceae</taxon>
        <taxon>Chitinophaga</taxon>
    </lineage>
</organism>
<evidence type="ECO:0000256" key="2">
    <source>
        <dbReference type="ARBA" id="ARBA00023315"/>
    </source>
</evidence>
<dbReference type="InterPro" id="IPR050832">
    <property type="entry name" value="Bact_Acetyltransf"/>
</dbReference>
<accession>A0A5B2VW08</accession>
<sequence>MSAITIRRIQPEDNKALAIIVRAALAEHKLDKPGTVFTDPTTDDLYALFDIPRAEYFVALVDGEIAGGAGIHPLDGGEENICELQKMYLSPAFRGRGLARTLIDKCLAFASANSYTHCYLETMPELAQARRLYEHFGFTYLDGPMGNTGHFACDNWMLKALSPSPDNHNG</sequence>
<dbReference type="CDD" id="cd04301">
    <property type="entry name" value="NAT_SF"/>
    <property type="match status" value="1"/>
</dbReference>
<dbReference type="GO" id="GO:0016747">
    <property type="term" value="F:acyltransferase activity, transferring groups other than amino-acyl groups"/>
    <property type="evidence" value="ECO:0007669"/>
    <property type="project" value="InterPro"/>
</dbReference>
<dbReference type="PANTHER" id="PTHR43877:SF2">
    <property type="entry name" value="AMINOALKYLPHOSPHONATE N-ACETYLTRANSFERASE-RELATED"/>
    <property type="match status" value="1"/>
</dbReference>
<keyword evidence="2" id="KW-0012">Acyltransferase</keyword>
<dbReference type="Proteomes" id="UP000324611">
    <property type="component" value="Unassembled WGS sequence"/>
</dbReference>
<dbReference type="PROSITE" id="PS51186">
    <property type="entry name" value="GNAT"/>
    <property type="match status" value="1"/>
</dbReference>
<keyword evidence="5" id="KW-1185">Reference proteome</keyword>
<reference evidence="4 5" key="1">
    <citation type="submission" date="2019-09" db="EMBL/GenBank/DDBJ databases">
        <title>Chitinophaga ginsengihumi sp. nov., isolated from soil of ginseng rhizosphere.</title>
        <authorList>
            <person name="Lee J."/>
        </authorList>
    </citation>
    <scope>NUCLEOTIDE SEQUENCE [LARGE SCALE GENOMIC DNA]</scope>
    <source>
        <strain evidence="4 5">BN140078</strain>
    </source>
</reference>
<dbReference type="SUPFAM" id="SSF55729">
    <property type="entry name" value="Acyl-CoA N-acyltransferases (Nat)"/>
    <property type="match status" value="1"/>
</dbReference>